<keyword evidence="1" id="KW-1133">Transmembrane helix</keyword>
<evidence type="ECO:0000313" key="2">
    <source>
        <dbReference type="EMBL" id="QBJ91603.1"/>
    </source>
</evidence>
<dbReference type="EMBL" id="CP032229">
    <property type="protein sequence ID" value="QBJ91603.1"/>
    <property type="molecule type" value="Genomic_DNA"/>
</dbReference>
<gene>
    <name evidence="2" type="ORF">D0Z67_15785</name>
</gene>
<protein>
    <submittedName>
        <fullName evidence="2">Integral membrane regulator</fullName>
    </submittedName>
</protein>
<proteinExistence type="predicted"/>
<name>A0A4P6TXP4_STRSO</name>
<feature type="transmembrane region" description="Helical" evidence="1">
    <location>
        <begin position="72"/>
        <end position="92"/>
    </location>
</feature>
<dbReference type="AlphaFoldDB" id="A0A4P6TXP4"/>
<evidence type="ECO:0000313" key="3">
    <source>
        <dbReference type="Proteomes" id="UP000292547"/>
    </source>
</evidence>
<feature type="transmembrane region" description="Helical" evidence="1">
    <location>
        <begin position="216"/>
        <end position="236"/>
    </location>
</feature>
<feature type="transmembrane region" description="Helical" evidence="1">
    <location>
        <begin position="46"/>
        <end position="66"/>
    </location>
</feature>
<dbReference type="NCBIfam" id="NF038065">
    <property type="entry name" value="Pr6Pr"/>
    <property type="match status" value="1"/>
</dbReference>
<dbReference type="InterPro" id="IPR049713">
    <property type="entry name" value="Pr6Pr-like"/>
</dbReference>
<keyword evidence="1" id="KW-0472">Membrane</keyword>
<dbReference type="OrthoDB" id="9809977at2"/>
<organism evidence="2 3">
    <name type="scientific">Streptomyces seoulensis</name>
    <dbReference type="NCBI Taxonomy" id="73044"/>
    <lineage>
        <taxon>Bacteria</taxon>
        <taxon>Bacillati</taxon>
        <taxon>Actinomycetota</taxon>
        <taxon>Actinomycetes</taxon>
        <taxon>Kitasatosporales</taxon>
        <taxon>Streptomycetaceae</taxon>
        <taxon>Streptomyces</taxon>
    </lineage>
</organism>
<dbReference type="KEGG" id="sseo:D0Z67_15785"/>
<evidence type="ECO:0000256" key="1">
    <source>
        <dbReference type="SAM" id="Phobius"/>
    </source>
</evidence>
<feature type="transmembrane region" description="Helical" evidence="1">
    <location>
        <begin position="181"/>
        <end position="204"/>
    </location>
</feature>
<dbReference type="GeneID" id="300103169"/>
<dbReference type="RefSeq" id="WP_031182702.1">
    <property type="nucleotide sequence ID" value="NZ_CP032229.1"/>
</dbReference>
<accession>A0A4P6TXP4</accession>
<keyword evidence="1" id="KW-0812">Transmembrane</keyword>
<reference evidence="2 3" key="1">
    <citation type="submission" date="2018-08" db="EMBL/GenBank/DDBJ databases">
        <title>The complete genome sequence of Streptomyces seoulensis, a pioneer strain for nickel superoxide dismutase discovery.</title>
        <authorList>
            <person name="Shin J."/>
            <person name="Lee J.-S."/>
            <person name="Lee E.-J."/>
            <person name="Youn H.-D."/>
        </authorList>
    </citation>
    <scope>NUCLEOTIDE SEQUENCE [LARGE SCALE GENOMIC DNA]</scope>
    <source>
        <strain evidence="2 3">KCTC 9819</strain>
    </source>
</reference>
<dbReference type="Proteomes" id="UP000292547">
    <property type="component" value="Chromosome"/>
</dbReference>
<dbReference type="STRING" id="73044.GCA_000725795_04572"/>
<feature type="transmembrane region" description="Helical" evidence="1">
    <location>
        <begin position="104"/>
        <end position="126"/>
    </location>
</feature>
<sequence>MTVPIPPVPREIPDLPAIPWESTPVLKPSFVPVTAVVAPVRRPLVALYRLLTALLAAAGVALEIHLAGPARALSYFQVQGTVLLAVVMLVSASRSWRPRRALPAALTGAVLLYVVIGAVVYHGLLAHTTPPFTMTGATAPPARWHAQWAALQALHTLVPLAAVLDWLLLTPASRMHLRQAAGWLLFPLAYLVFLLVGARSLYPFLDVTAHGYRHTLANALLLGLAIYASAILLIALDHARPSPVRRRV</sequence>
<keyword evidence="3" id="KW-1185">Reference proteome</keyword>
<feature type="transmembrane region" description="Helical" evidence="1">
    <location>
        <begin position="146"/>
        <end position="169"/>
    </location>
</feature>